<evidence type="ECO:0000256" key="3">
    <source>
        <dbReference type="ARBA" id="ARBA00022679"/>
    </source>
</evidence>
<dbReference type="FunFam" id="1.10.510.10:FF:000252">
    <property type="entry name" value="Receptor-like protein kinase FERONIA"/>
    <property type="match status" value="1"/>
</dbReference>
<keyword evidence="17" id="KW-1185">Reference proteome</keyword>
<sequence length="850" mass="91874">MVALLVLPQLSSAAFEPATRILLNCGSRDSATPPNDNRPFLPDSTANSVSLSGSSVEVVDSNSSSYSGAALYQTARVATGRMSYEFSVASTGNHVLRLHFAPFSSANYDLFSAVFTVSALDRFELLKNFSVPRGGAASPVVKEFFLRVDSGKFVIAFTPSSAVAFVSAVEVFTAPVELLRSDARWGGLTAQLALETVHRINMGGPLITPSNDSLWRSWIPDGDFLLDSSTATIVDSSATINYPSDGSGPTEEVAPSRVYSTAQAMNKKGLQDPWINITWRFNVSTGDIHLVRMHFCDIVTTISSQLVFNSYVDRKDFYRNLQLSNEVFDKTTAPYYSQSYVADGGGAEGSSRIMEVTVGRSDMSTATTADALLNGLEIMKVLNSSAIGSGGGGESNKGTTSILIGSVVGGLALLLLVVGFLVLSFRRGRKGRTLLPPERKETGTSWWSPLPGHSAVSRSKVSEGATATGPGWTRQEMNLGLHISFDEILSATKGFDDELIIGSGGFGNVYRGVLRNGTNVAVKRGMPGSSQGYPEFQAEVLLLSKIRHRHLVSLVGYCEEKSEMILVYEFMEKGTLKGVLYDGGAAGEPCLSWKQRLEICIGAARGIHYLHTGDSQAIIHRDLKTSNILLDEDLTAKVSDFGLSRMGPAVGKTHVSTAVKGSFGYLDPEYFKTQQLTDKSDVYSFGVVLLEVLCARPVIDPQLAGDQLNLAEWAAMSHRRGQLEQIVDPRLRGEINAASLRKFGETAMRCLEPFGDDRPAIGDVLWNLEYCLQLQQTEIKREAYEDSGVCETQFPAALPLRPVPSAGGTIGEEQEDDDAAPFAPVEGLDADQMDFTASKAFSQLITHEGR</sequence>
<keyword evidence="3" id="KW-0808">Transferase</keyword>
<dbReference type="Pfam" id="PF07714">
    <property type="entry name" value="PK_Tyr_Ser-Thr"/>
    <property type="match status" value="1"/>
</dbReference>
<dbReference type="GO" id="GO:0005524">
    <property type="term" value="F:ATP binding"/>
    <property type="evidence" value="ECO:0007669"/>
    <property type="project" value="UniProtKB-UniRule"/>
</dbReference>
<dbReference type="CDD" id="cd14066">
    <property type="entry name" value="STKc_IRAK"/>
    <property type="match status" value="1"/>
</dbReference>
<dbReference type="FunFam" id="3.30.200.20:FF:000039">
    <property type="entry name" value="receptor-like protein kinase FERONIA"/>
    <property type="match status" value="1"/>
</dbReference>
<dbReference type="SMART" id="SM00220">
    <property type="entry name" value="S_TKc"/>
    <property type="match status" value="1"/>
</dbReference>
<evidence type="ECO:0000256" key="7">
    <source>
        <dbReference type="ARBA" id="ARBA00022777"/>
    </source>
</evidence>
<dbReference type="InterPro" id="IPR011009">
    <property type="entry name" value="Kinase-like_dom_sf"/>
</dbReference>
<evidence type="ECO:0000313" key="17">
    <source>
        <dbReference type="Proteomes" id="UP000663760"/>
    </source>
</evidence>
<dbReference type="PROSITE" id="PS50011">
    <property type="entry name" value="PROTEIN_KINASE_DOM"/>
    <property type="match status" value="1"/>
</dbReference>
<dbReference type="Proteomes" id="UP000663760">
    <property type="component" value="Chromosome 10"/>
</dbReference>
<dbReference type="Gene3D" id="2.60.120.430">
    <property type="entry name" value="Galactose-binding lectin"/>
    <property type="match status" value="2"/>
</dbReference>
<keyword evidence="9 14" id="KW-1133">Transmembrane helix</keyword>
<evidence type="ECO:0000256" key="1">
    <source>
        <dbReference type="ARBA" id="ARBA00004479"/>
    </source>
</evidence>
<dbReference type="Gene3D" id="1.10.510.10">
    <property type="entry name" value="Transferase(Phosphotransferase) domain 1"/>
    <property type="match status" value="1"/>
</dbReference>
<feature type="region of interest" description="Disordered" evidence="13">
    <location>
        <begin position="804"/>
        <end position="824"/>
    </location>
</feature>
<dbReference type="InterPro" id="IPR000719">
    <property type="entry name" value="Prot_kinase_dom"/>
</dbReference>
<protein>
    <recommendedName>
        <fullName evidence="15">Protein kinase domain-containing protein</fullName>
    </recommendedName>
</protein>
<evidence type="ECO:0000256" key="14">
    <source>
        <dbReference type="SAM" id="Phobius"/>
    </source>
</evidence>
<evidence type="ECO:0000256" key="11">
    <source>
        <dbReference type="ARBA" id="ARBA00023180"/>
    </source>
</evidence>
<evidence type="ECO:0000256" key="9">
    <source>
        <dbReference type="ARBA" id="ARBA00022989"/>
    </source>
</evidence>
<keyword evidence="11" id="KW-0325">Glycoprotein</keyword>
<keyword evidence="8 12" id="KW-0067">ATP-binding</keyword>
<reference evidence="16" key="1">
    <citation type="submission" date="2020-02" db="EMBL/GenBank/DDBJ databases">
        <authorList>
            <person name="Scholz U."/>
            <person name="Mascher M."/>
            <person name="Fiebig A."/>
        </authorList>
    </citation>
    <scope>NUCLEOTIDE SEQUENCE</scope>
</reference>
<dbReference type="AlphaFoldDB" id="A0A7I8L2E3"/>
<keyword evidence="4 14" id="KW-0812">Transmembrane</keyword>
<evidence type="ECO:0000256" key="12">
    <source>
        <dbReference type="PROSITE-ProRule" id="PRU10141"/>
    </source>
</evidence>
<dbReference type="Pfam" id="PF12819">
    <property type="entry name" value="Malectin_like"/>
    <property type="match status" value="1"/>
</dbReference>
<dbReference type="InterPro" id="IPR024788">
    <property type="entry name" value="Malectin-like_Carb-bd_dom"/>
</dbReference>
<name>A0A7I8L2E3_SPIIN</name>
<keyword evidence="7" id="KW-0418">Kinase</keyword>
<feature type="region of interest" description="Disordered" evidence="13">
    <location>
        <begin position="26"/>
        <end position="49"/>
    </location>
</feature>
<organism evidence="16 17">
    <name type="scientific">Spirodela intermedia</name>
    <name type="common">Intermediate duckweed</name>
    <dbReference type="NCBI Taxonomy" id="51605"/>
    <lineage>
        <taxon>Eukaryota</taxon>
        <taxon>Viridiplantae</taxon>
        <taxon>Streptophyta</taxon>
        <taxon>Embryophyta</taxon>
        <taxon>Tracheophyta</taxon>
        <taxon>Spermatophyta</taxon>
        <taxon>Magnoliopsida</taxon>
        <taxon>Liliopsida</taxon>
        <taxon>Araceae</taxon>
        <taxon>Lemnoideae</taxon>
        <taxon>Spirodela</taxon>
    </lineage>
</organism>
<dbReference type="PROSITE" id="PS00107">
    <property type="entry name" value="PROTEIN_KINASE_ATP"/>
    <property type="match status" value="1"/>
</dbReference>
<dbReference type="SUPFAM" id="SSF56112">
    <property type="entry name" value="Protein kinase-like (PK-like)"/>
    <property type="match status" value="1"/>
</dbReference>
<keyword evidence="6 12" id="KW-0547">Nucleotide-binding</keyword>
<keyword evidence="10 14" id="KW-0472">Membrane</keyword>
<evidence type="ECO:0000259" key="15">
    <source>
        <dbReference type="PROSITE" id="PS50011"/>
    </source>
</evidence>
<proteinExistence type="predicted"/>
<evidence type="ECO:0000256" key="13">
    <source>
        <dbReference type="SAM" id="MobiDB-lite"/>
    </source>
</evidence>
<accession>A0A7I8L2E3</accession>
<dbReference type="OrthoDB" id="640180at2759"/>
<gene>
    <name evidence="16" type="ORF">SI8410_10014444</name>
</gene>
<dbReference type="PROSITE" id="PS00108">
    <property type="entry name" value="PROTEIN_KINASE_ST"/>
    <property type="match status" value="1"/>
</dbReference>
<feature type="domain" description="Protein kinase" evidence="15">
    <location>
        <begin position="495"/>
        <end position="771"/>
    </location>
</feature>
<dbReference type="InterPro" id="IPR001245">
    <property type="entry name" value="Ser-Thr/Tyr_kinase_cat_dom"/>
</dbReference>
<feature type="binding site" evidence="12">
    <location>
        <position position="523"/>
    </location>
    <ligand>
        <name>ATP</name>
        <dbReference type="ChEBI" id="CHEBI:30616"/>
    </ligand>
</feature>
<dbReference type="GO" id="GO:0004674">
    <property type="term" value="F:protein serine/threonine kinase activity"/>
    <property type="evidence" value="ECO:0007669"/>
    <property type="project" value="UniProtKB-KW"/>
</dbReference>
<dbReference type="EMBL" id="LR746273">
    <property type="protein sequence ID" value="CAA7403766.1"/>
    <property type="molecule type" value="Genomic_DNA"/>
</dbReference>
<keyword evidence="2" id="KW-0723">Serine/threonine-protein kinase</keyword>
<dbReference type="Gene3D" id="3.30.200.20">
    <property type="entry name" value="Phosphorylase Kinase, domain 1"/>
    <property type="match status" value="1"/>
</dbReference>
<keyword evidence="5" id="KW-0732">Signal</keyword>
<dbReference type="InterPro" id="IPR017441">
    <property type="entry name" value="Protein_kinase_ATP_BS"/>
</dbReference>
<dbReference type="GO" id="GO:0016020">
    <property type="term" value="C:membrane"/>
    <property type="evidence" value="ECO:0007669"/>
    <property type="project" value="UniProtKB-SubCell"/>
</dbReference>
<evidence type="ECO:0000256" key="5">
    <source>
        <dbReference type="ARBA" id="ARBA00022729"/>
    </source>
</evidence>
<evidence type="ECO:0000256" key="10">
    <source>
        <dbReference type="ARBA" id="ARBA00023136"/>
    </source>
</evidence>
<evidence type="ECO:0000313" key="16">
    <source>
        <dbReference type="EMBL" id="CAA7403766.1"/>
    </source>
</evidence>
<evidence type="ECO:0000256" key="2">
    <source>
        <dbReference type="ARBA" id="ARBA00022527"/>
    </source>
</evidence>
<evidence type="ECO:0000256" key="6">
    <source>
        <dbReference type="ARBA" id="ARBA00022741"/>
    </source>
</evidence>
<dbReference type="PANTHER" id="PTHR45631">
    <property type="entry name" value="OS07G0107800 PROTEIN-RELATED"/>
    <property type="match status" value="1"/>
</dbReference>
<comment type="subcellular location">
    <subcellularLocation>
        <location evidence="1">Membrane</location>
        <topology evidence="1">Single-pass type I membrane protein</topology>
    </subcellularLocation>
</comment>
<evidence type="ECO:0000256" key="8">
    <source>
        <dbReference type="ARBA" id="ARBA00022840"/>
    </source>
</evidence>
<dbReference type="InterPro" id="IPR008271">
    <property type="entry name" value="Ser/Thr_kinase_AS"/>
</dbReference>
<evidence type="ECO:0000256" key="4">
    <source>
        <dbReference type="ARBA" id="ARBA00022692"/>
    </source>
</evidence>
<dbReference type="FunFam" id="2.60.120.430:FF:000001">
    <property type="entry name" value="Receptor-like protein kinase FERONIA"/>
    <property type="match status" value="1"/>
</dbReference>
<feature type="transmembrane region" description="Helical" evidence="14">
    <location>
        <begin position="402"/>
        <end position="423"/>
    </location>
</feature>